<proteinExistence type="predicted"/>
<keyword evidence="4" id="KW-0472">Membrane</keyword>
<reference evidence="5" key="1">
    <citation type="submission" date="2025-08" db="UniProtKB">
        <authorList>
            <consortium name="Ensembl"/>
        </authorList>
    </citation>
    <scope>IDENTIFICATION</scope>
</reference>
<comment type="subcellular location">
    <subcellularLocation>
        <location evidence="1">Endomembrane system</location>
    </subcellularLocation>
</comment>
<evidence type="ECO:0000256" key="1">
    <source>
        <dbReference type="ARBA" id="ARBA00004308"/>
    </source>
</evidence>
<evidence type="ECO:0000256" key="2">
    <source>
        <dbReference type="ARBA" id="ARBA00022553"/>
    </source>
</evidence>
<dbReference type="STRING" id="43700.ENSMALP00000009884"/>
<sequence>LSPTAMGRQVEEAQQWHSAARDAATVIQSKEAQMQLVTDYCRQIQTAKDTVERLTMKSPEHSSSKEAEQLCSLQKSMEENGTILGELLMTSTQLSPHLSWSERAATQAEQKNLHEKWRGLERLVERLLHSA</sequence>
<keyword evidence="3" id="KW-0677">Repeat</keyword>
<evidence type="ECO:0000256" key="3">
    <source>
        <dbReference type="ARBA" id="ARBA00022737"/>
    </source>
</evidence>
<dbReference type="SUPFAM" id="SSF46966">
    <property type="entry name" value="Spectrin repeat"/>
    <property type="match status" value="1"/>
</dbReference>
<dbReference type="Proteomes" id="UP000261600">
    <property type="component" value="Unplaced"/>
</dbReference>
<dbReference type="PANTHER" id="PTHR14514">
    <property type="entry name" value="PKA ANCHORING PROTEIN"/>
    <property type="match status" value="1"/>
</dbReference>
<dbReference type="Gene3D" id="1.20.58.60">
    <property type="match status" value="1"/>
</dbReference>
<dbReference type="PANTHER" id="PTHR14514:SF4">
    <property type="entry name" value="NESPRIN-2"/>
    <property type="match status" value="1"/>
</dbReference>
<keyword evidence="2" id="KW-0597">Phosphoprotein</keyword>
<organism evidence="5 6">
    <name type="scientific">Monopterus albus</name>
    <name type="common">Swamp eel</name>
    <dbReference type="NCBI Taxonomy" id="43700"/>
    <lineage>
        <taxon>Eukaryota</taxon>
        <taxon>Metazoa</taxon>
        <taxon>Chordata</taxon>
        <taxon>Craniata</taxon>
        <taxon>Vertebrata</taxon>
        <taxon>Euteleostomi</taxon>
        <taxon>Actinopterygii</taxon>
        <taxon>Neopterygii</taxon>
        <taxon>Teleostei</taxon>
        <taxon>Neoteleostei</taxon>
        <taxon>Acanthomorphata</taxon>
        <taxon>Anabantaria</taxon>
        <taxon>Synbranchiformes</taxon>
        <taxon>Synbranchidae</taxon>
        <taxon>Monopterus</taxon>
    </lineage>
</organism>
<reference evidence="5" key="2">
    <citation type="submission" date="2025-09" db="UniProtKB">
        <authorList>
            <consortium name="Ensembl"/>
        </authorList>
    </citation>
    <scope>IDENTIFICATION</scope>
</reference>
<keyword evidence="6" id="KW-1185">Reference proteome</keyword>
<protein>
    <submittedName>
        <fullName evidence="5">Uncharacterized protein</fullName>
    </submittedName>
</protein>
<accession>A0A3Q3IWS1</accession>
<dbReference type="Ensembl" id="ENSMALT00000010091.1">
    <property type="protein sequence ID" value="ENSMALP00000009884.1"/>
    <property type="gene ID" value="ENSMALG00000007027.1"/>
</dbReference>
<name>A0A3Q3IWS1_MONAL</name>
<dbReference type="AlphaFoldDB" id="A0A3Q3IWS1"/>
<evidence type="ECO:0000313" key="5">
    <source>
        <dbReference type="Ensembl" id="ENSMALP00000009884.1"/>
    </source>
</evidence>
<evidence type="ECO:0000256" key="4">
    <source>
        <dbReference type="ARBA" id="ARBA00023136"/>
    </source>
</evidence>
<evidence type="ECO:0000313" key="6">
    <source>
        <dbReference type="Proteomes" id="UP000261600"/>
    </source>
</evidence>